<name>A0A0C3BJI8_PILCF</name>
<dbReference type="AlphaFoldDB" id="A0A0C3BJI8"/>
<dbReference type="STRING" id="765440.A0A0C3BJI8"/>
<reference evidence="3" key="2">
    <citation type="submission" date="2015-01" db="EMBL/GenBank/DDBJ databases">
        <title>Evolutionary Origins and Diversification of the Mycorrhizal Mutualists.</title>
        <authorList>
            <consortium name="DOE Joint Genome Institute"/>
            <consortium name="Mycorrhizal Genomics Consortium"/>
            <person name="Kohler A."/>
            <person name="Kuo A."/>
            <person name="Nagy L.G."/>
            <person name="Floudas D."/>
            <person name="Copeland A."/>
            <person name="Barry K.W."/>
            <person name="Cichocki N."/>
            <person name="Veneault-Fourrey C."/>
            <person name="LaButti K."/>
            <person name="Lindquist E.A."/>
            <person name="Lipzen A."/>
            <person name="Lundell T."/>
            <person name="Morin E."/>
            <person name="Murat C."/>
            <person name="Riley R."/>
            <person name="Ohm R."/>
            <person name="Sun H."/>
            <person name="Tunlid A."/>
            <person name="Henrissat B."/>
            <person name="Grigoriev I.V."/>
            <person name="Hibbett D.S."/>
            <person name="Martin F."/>
        </authorList>
    </citation>
    <scope>NUCLEOTIDE SEQUENCE [LARGE SCALE GENOMIC DNA]</scope>
    <source>
        <strain evidence="3">F 1598</strain>
    </source>
</reference>
<dbReference type="EMBL" id="KN833024">
    <property type="protein sequence ID" value="KIM77532.1"/>
    <property type="molecule type" value="Genomic_DNA"/>
</dbReference>
<evidence type="ECO:0000313" key="2">
    <source>
        <dbReference type="EMBL" id="KIM77532.1"/>
    </source>
</evidence>
<dbReference type="OrthoDB" id="3025659at2759"/>
<evidence type="ECO:0000256" key="1">
    <source>
        <dbReference type="SAM" id="MobiDB-lite"/>
    </source>
</evidence>
<dbReference type="InParanoid" id="A0A0C3BJI8"/>
<protein>
    <submittedName>
        <fullName evidence="2">Uncharacterized protein</fullName>
    </submittedName>
</protein>
<feature type="compositionally biased region" description="Acidic residues" evidence="1">
    <location>
        <begin position="18"/>
        <end position="27"/>
    </location>
</feature>
<feature type="region of interest" description="Disordered" evidence="1">
    <location>
        <begin position="1"/>
        <end position="38"/>
    </location>
</feature>
<dbReference type="HOGENOM" id="CLU_1253275_0_0_1"/>
<gene>
    <name evidence="2" type="ORF">PILCRDRAFT_91101</name>
</gene>
<proteinExistence type="predicted"/>
<sequence length="264" mass="28618">MSGSTSAASGKRGKENVVEIDDSDDNEGEPKKKKKKATVPKILHANVNHDTNIQELHDRWPCARPACGVTYCFINDKNEHIPLSHEMFDVWAMAMLKGEEHATLEKPPSHRLFDSNILSPVLQQRKEAQEAKKAAASASTNSVGAADILTGFANLATALRAPAPAPPAVALPYPFTPQAVGAPPALSLTLLPANRIAGLSLALEDFCSQYLVDDIVRQKLSDEGYKTSHHLQYATVQELKEAGFRIGEIASLKDAFARWSLPSS</sequence>
<organism evidence="2 3">
    <name type="scientific">Piloderma croceum (strain F 1598)</name>
    <dbReference type="NCBI Taxonomy" id="765440"/>
    <lineage>
        <taxon>Eukaryota</taxon>
        <taxon>Fungi</taxon>
        <taxon>Dikarya</taxon>
        <taxon>Basidiomycota</taxon>
        <taxon>Agaricomycotina</taxon>
        <taxon>Agaricomycetes</taxon>
        <taxon>Agaricomycetidae</taxon>
        <taxon>Atheliales</taxon>
        <taxon>Atheliaceae</taxon>
        <taxon>Piloderma</taxon>
    </lineage>
</organism>
<keyword evidence="3" id="KW-1185">Reference proteome</keyword>
<dbReference type="Proteomes" id="UP000054166">
    <property type="component" value="Unassembled WGS sequence"/>
</dbReference>
<accession>A0A0C3BJI8</accession>
<evidence type="ECO:0000313" key="3">
    <source>
        <dbReference type="Proteomes" id="UP000054166"/>
    </source>
</evidence>
<reference evidence="2 3" key="1">
    <citation type="submission" date="2014-04" db="EMBL/GenBank/DDBJ databases">
        <authorList>
            <consortium name="DOE Joint Genome Institute"/>
            <person name="Kuo A."/>
            <person name="Tarkka M."/>
            <person name="Buscot F."/>
            <person name="Kohler A."/>
            <person name="Nagy L.G."/>
            <person name="Floudas D."/>
            <person name="Copeland A."/>
            <person name="Barry K.W."/>
            <person name="Cichocki N."/>
            <person name="Veneault-Fourrey C."/>
            <person name="LaButti K."/>
            <person name="Lindquist E.A."/>
            <person name="Lipzen A."/>
            <person name="Lundell T."/>
            <person name="Morin E."/>
            <person name="Murat C."/>
            <person name="Sun H."/>
            <person name="Tunlid A."/>
            <person name="Henrissat B."/>
            <person name="Grigoriev I.V."/>
            <person name="Hibbett D.S."/>
            <person name="Martin F."/>
            <person name="Nordberg H.P."/>
            <person name="Cantor M.N."/>
            <person name="Hua S.X."/>
        </authorList>
    </citation>
    <scope>NUCLEOTIDE SEQUENCE [LARGE SCALE GENOMIC DNA]</scope>
    <source>
        <strain evidence="2 3">F 1598</strain>
    </source>
</reference>